<dbReference type="STRING" id="765440.A0A0C3AJE7"/>
<sequence>MVDKIAKQGPGYYRAIQKSAETARRGCSFASDAIDFCKRLLKADDSVETLRAGLEDIKEAAKYAHRDAQEMYQQCKDVRVELFKILKDIPYGTLSSQTDKNVLAQFLQASNDLGSLIHNVGSFVDWWGDMNMSLTNLEEMLPQVKVDGTNAFRTDTVTERWKTVHKNYVWYQRQVDFILCLS</sequence>
<dbReference type="Proteomes" id="UP000054166">
    <property type="component" value="Unassembled WGS sequence"/>
</dbReference>
<reference evidence="2" key="2">
    <citation type="submission" date="2015-01" db="EMBL/GenBank/DDBJ databases">
        <title>Evolutionary Origins and Diversification of the Mycorrhizal Mutualists.</title>
        <authorList>
            <consortium name="DOE Joint Genome Institute"/>
            <consortium name="Mycorrhizal Genomics Consortium"/>
            <person name="Kohler A."/>
            <person name="Kuo A."/>
            <person name="Nagy L.G."/>
            <person name="Floudas D."/>
            <person name="Copeland A."/>
            <person name="Barry K.W."/>
            <person name="Cichocki N."/>
            <person name="Veneault-Fourrey C."/>
            <person name="LaButti K."/>
            <person name="Lindquist E.A."/>
            <person name="Lipzen A."/>
            <person name="Lundell T."/>
            <person name="Morin E."/>
            <person name="Murat C."/>
            <person name="Riley R."/>
            <person name="Ohm R."/>
            <person name="Sun H."/>
            <person name="Tunlid A."/>
            <person name="Henrissat B."/>
            <person name="Grigoriev I.V."/>
            <person name="Hibbett D.S."/>
            <person name="Martin F."/>
        </authorList>
    </citation>
    <scope>NUCLEOTIDE SEQUENCE [LARGE SCALE GENOMIC DNA]</scope>
    <source>
        <strain evidence="2">F 1598</strain>
    </source>
</reference>
<keyword evidence="2" id="KW-1185">Reference proteome</keyword>
<dbReference type="InParanoid" id="A0A0C3AJE7"/>
<proteinExistence type="predicted"/>
<evidence type="ECO:0000313" key="2">
    <source>
        <dbReference type="Proteomes" id="UP000054166"/>
    </source>
</evidence>
<protein>
    <submittedName>
        <fullName evidence="1">Uncharacterized protein</fullName>
    </submittedName>
</protein>
<accession>A0A0C3AJE7</accession>
<dbReference type="AlphaFoldDB" id="A0A0C3AJE7"/>
<gene>
    <name evidence="1" type="ORF">PILCRDRAFT_715328</name>
</gene>
<organism evidence="1 2">
    <name type="scientific">Piloderma croceum (strain F 1598)</name>
    <dbReference type="NCBI Taxonomy" id="765440"/>
    <lineage>
        <taxon>Eukaryota</taxon>
        <taxon>Fungi</taxon>
        <taxon>Dikarya</taxon>
        <taxon>Basidiomycota</taxon>
        <taxon>Agaricomycotina</taxon>
        <taxon>Agaricomycetes</taxon>
        <taxon>Agaricomycetidae</taxon>
        <taxon>Atheliales</taxon>
        <taxon>Atheliaceae</taxon>
        <taxon>Piloderma</taxon>
    </lineage>
</organism>
<name>A0A0C3AJE7_PILCF</name>
<dbReference type="EMBL" id="KN833069">
    <property type="protein sequence ID" value="KIM73973.1"/>
    <property type="molecule type" value="Genomic_DNA"/>
</dbReference>
<dbReference type="HOGENOM" id="CLU_1482558_0_0_1"/>
<evidence type="ECO:0000313" key="1">
    <source>
        <dbReference type="EMBL" id="KIM73973.1"/>
    </source>
</evidence>
<reference evidence="1 2" key="1">
    <citation type="submission" date="2014-04" db="EMBL/GenBank/DDBJ databases">
        <authorList>
            <consortium name="DOE Joint Genome Institute"/>
            <person name="Kuo A."/>
            <person name="Tarkka M."/>
            <person name="Buscot F."/>
            <person name="Kohler A."/>
            <person name="Nagy L.G."/>
            <person name="Floudas D."/>
            <person name="Copeland A."/>
            <person name="Barry K.W."/>
            <person name="Cichocki N."/>
            <person name="Veneault-Fourrey C."/>
            <person name="LaButti K."/>
            <person name="Lindquist E.A."/>
            <person name="Lipzen A."/>
            <person name="Lundell T."/>
            <person name="Morin E."/>
            <person name="Murat C."/>
            <person name="Sun H."/>
            <person name="Tunlid A."/>
            <person name="Henrissat B."/>
            <person name="Grigoriev I.V."/>
            <person name="Hibbett D.S."/>
            <person name="Martin F."/>
            <person name="Nordberg H.P."/>
            <person name="Cantor M.N."/>
            <person name="Hua S.X."/>
        </authorList>
    </citation>
    <scope>NUCLEOTIDE SEQUENCE [LARGE SCALE GENOMIC DNA]</scope>
    <source>
        <strain evidence="1 2">F 1598</strain>
    </source>
</reference>